<evidence type="ECO:0000256" key="7">
    <source>
        <dbReference type="ARBA" id="ARBA00023139"/>
    </source>
</evidence>
<dbReference type="Gene3D" id="1.20.1600.10">
    <property type="entry name" value="Outer membrane efflux proteins (OEP)"/>
    <property type="match status" value="1"/>
</dbReference>
<keyword evidence="7 9" id="KW-0564">Palmitate</keyword>
<keyword evidence="4 9" id="KW-0812">Transmembrane</keyword>
<dbReference type="EMBL" id="JAKLTN010000002">
    <property type="protein sequence ID" value="MCG2577386.1"/>
    <property type="molecule type" value="Genomic_DNA"/>
</dbReference>
<keyword evidence="11" id="KW-1185">Reference proteome</keyword>
<dbReference type="SUPFAM" id="SSF56954">
    <property type="entry name" value="Outer membrane efflux proteins (OEP)"/>
    <property type="match status" value="1"/>
</dbReference>
<evidence type="ECO:0000256" key="9">
    <source>
        <dbReference type="RuleBase" id="RU362097"/>
    </source>
</evidence>
<feature type="signal peptide" evidence="9">
    <location>
        <begin position="1"/>
        <end position="26"/>
    </location>
</feature>
<evidence type="ECO:0000256" key="4">
    <source>
        <dbReference type="ARBA" id="ARBA00022692"/>
    </source>
</evidence>
<dbReference type="RefSeq" id="WP_275710413.1">
    <property type="nucleotide sequence ID" value="NZ_JAKLTN010000002.1"/>
</dbReference>
<comment type="similarity">
    <text evidence="2 9">Belongs to the outer membrane factor (OMF) (TC 1.B.17) family.</text>
</comment>
<dbReference type="Proteomes" id="UP001165384">
    <property type="component" value="Unassembled WGS sequence"/>
</dbReference>
<evidence type="ECO:0000313" key="11">
    <source>
        <dbReference type="Proteomes" id="UP001165384"/>
    </source>
</evidence>
<protein>
    <submittedName>
        <fullName evidence="10">Efflux transporter outer membrane subunit</fullName>
    </submittedName>
</protein>
<name>A0ABS9K2M6_9RHOO</name>
<reference evidence="10" key="1">
    <citation type="submission" date="2022-01" db="EMBL/GenBank/DDBJ databases">
        <authorList>
            <person name="Jo J.-H."/>
            <person name="Im W.-T."/>
        </authorList>
    </citation>
    <scope>NUCLEOTIDE SEQUENCE</scope>
    <source>
        <strain evidence="10">XY25</strain>
    </source>
</reference>
<evidence type="ECO:0000256" key="3">
    <source>
        <dbReference type="ARBA" id="ARBA00022452"/>
    </source>
</evidence>
<keyword evidence="6 9" id="KW-0472">Membrane</keyword>
<dbReference type="InterPro" id="IPR010131">
    <property type="entry name" value="MdtP/NodT-like"/>
</dbReference>
<sequence>MNSRFPARTQLTALLLAMTLAGCASFAGIEPTAKTIAPAALGAANAPIEWPATGWWRQFDDPTLAALVERALAGNPSLQLAETRVVKARAAAGIAESALWPQLNASADSTRQRLSEFGTTPPPLAGTTQNINHAALNASWELDFFGRNRAALDAALGQARAAEADAQAARVLLASNVARGYFGLARLLEQREVARATLAQREAILQLVGSRVEAGLDTKVELRQAEGSLPEIRRDIEALGEQIGLARHALAALTGQGPEAVAELAPTLATARLQALPAALPADLIGRRADLAAARWRVEAAARDVVGAKAQFYPNINLIGLAGFSSIGLSNWFKAGSRENAFGAAIHLPIFDAGRLRANLRGVSADADAAVASYNATLIEALREVADQITSQQAVEGQAREQQAAQQAAEGALDLALQRYRAGLGTYLTVLTAEANVLAQRRTSIDLKARGIDSNLQLIRALGGGFAADSTSPAAG</sequence>
<keyword evidence="3 9" id="KW-1134">Transmembrane beta strand</keyword>
<keyword evidence="8 9" id="KW-0449">Lipoprotein</keyword>
<dbReference type="Pfam" id="PF02321">
    <property type="entry name" value="OEP"/>
    <property type="match status" value="2"/>
</dbReference>
<comment type="subcellular location">
    <subcellularLocation>
        <location evidence="9">Cell membrane</location>
        <topology evidence="9">Lipid-anchor</topology>
    </subcellularLocation>
    <subcellularLocation>
        <location evidence="1">Membrane</location>
    </subcellularLocation>
</comment>
<dbReference type="Gene3D" id="2.20.200.10">
    <property type="entry name" value="Outer membrane efflux proteins (OEP)"/>
    <property type="match status" value="1"/>
</dbReference>
<dbReference type="PANTHER" id="PTHR30203">
    <property type="entry name" value="OUTER MEMBRANE CATION EFFLUX PROTEIN"/>
    <property type="match status" value="1"/>
</dbReference>
<dbReference type="PANTHER" id="PTHR30203:SF20">
    <property type="entry name" value="MULTIDRUG RESISTANCE OUTER MEMBRANE PROTEIN MDTP-RELATED"/>
    <property type="match status" value="1"/>
</dbReference>
<evidence type="ECO:0000313" key="10">
    <source>
        <dbReference type="EMBL" id="MCG2577386.1"/>
    </source>
</evidence>
<evidence type="ECO:0000256" key="8">
    <source>
        <dbReference type="ARBA" id="ARBA00023288"/>
    </source>
</evidence>
<dbReference type="PROSITE" id="PS51257">
    <property type="entry name" value="PROKAR_LIPOPROTEIN"/>
    <property type="match status" value="1"/>
</dbReference>
<feature type="chain" id="PRO_5044983312" evidence="9">
    <location>
        <begin position="27"/>
        <end position="476"/>
    </location>
</feature>
<evidence type="ECO:0000256" key="5">
    <source>
        <dbReference type="ARBA" id="ARBA00022729"/>
    </source>
</evidence>
<gene>
    <name evidence="10" type="ORF">LZ012_10315</name>
</gene>
<evidence type="ECO:0000256" key="6">
    <source>
        <dbReference type="ARBA" id="ARBA00023136"/>
    </source>
</evidence>
<dbReference type="NCBIfam" id="TIGR01845">
    <property type="entry name" value="outer_NodT"/>
    <property type="match status" value="1"/>
</dbReference>
<evidence type="ECO:0000256" key="2">
    <source>
        <dbReference type="ARBA" id="ARBA00007613"/>
    </source>
</evidence>
<comment type="caution">
    <text evidence="10">The sequence shown here is derived from an EMBL/GenBank/DDBJ whole genome shotgun (WGS) entry which is preliminary data.</text>
</comment>
<keyword evidence="5 9" id="KW-0732">Signal</keyword>
<accession>A0ABS9K2M6</accession>
<organism evidence="10 11">
    <name type="scientific">Dechloromonas hankyongensis</name>
    <dbReference type="NCBI Taxonomy" id="2908002"/>
    <lineage>
        <taxon>Bacteria</taxon>
        <taxon>Pseudomonadati</taxon>
        <taxon>Pseudomonadota</taxon>
        <taxon>Betaproteobacteria</taxon>
        <taxon>Rhodocyclales</taxon>
        <taxon>Azonexaceae</taxon>
        <taxon>Dechloromonas</taxon>
    </lineage>
</organism>
<dbReference type="InterPro" id="IPR003423">
    <property type="entry name" value="OMP_efflux"/>
</dbReference>
<proteinExistence type="inferred from homology"/>
<evidence type="ECO:0000256" key="1">
    <source>
        <dbReference type="ARBA" id="ARBA00004370"/>
    </source>
</evidence>